<dbReference type="PANTHER" id="PTHR47654:SF5">
    <property type="entry name" value="TRANSCRIPTION FACTOR DOMAIN-CONTAINING PROTEIN"/>
    <property type="match status" value="1"/>
</dbReference>
<feature type="compositionally biased region" description="Basic and acidic residues" evidence="4">
    <location>
        <begin position="229"/>
        <end position="245"/>
    </location>
</feature>
<dbReference type="GO" id="GO:0008270">
    <property type="term" value="F:zinc ion binding"/>
    <property type="evidence" value="ECO:0007669"/>
    <property type="project" value="InterPro"/>
</dbReference>
<keyword evidence="3" id="KW-0175">Coiled coil</keyword>
<dbReference type="PROSITE" id="PS00463">
    <property type="entry name" value="ZN2_CY6_FUNGAL_1"/>
    <property type="match status" value="1"/>
</dbReference>
<dbReference type="EMBL" id="JAVHNQ010000003">
    <property type="protein sequence ID" value="KAK6353326.1"/>
    <property type="molecule type" value="Genomic_DNA"/>
</dbReference>
<dbReference type="CDD" id="cd00067">
    <property type="entry name" value="GAL4"/>
    <property type="match status" value="1"/>
</dbReference>
<dbReference type="SMART" id="SM00066">
    <property type="entry name" value="GAL4"/>
    <property type="match status" value="1"/>
</dbReference>
<keyword evidence="1" id="KW-0479">Metal-binding</keyword>
<feature type="region of interest" description="Disordered" evidence="4">
    <location>
        <begin position="1"/>
        <end position="53"/>
    </location>
</feature>
<evidence type="ECO:0000313" key="6">
    <source>
        <dbReference type="EMBL" id="KAK6353326.1"/>
    </source>
</evidence>
<protein>
    <recommendedName>
        <fullName evidence="5">Zn(2)-C6 fungal-type domain-containing protein</fullName>
    </recommendedName>
</protein>
<feature type="region of interest" description="Disordered" evidence="4">
    <location>
        <begin position="1101"/>
        <end position="1129"/>
    </location>
</feature>
<dbReference type="Gene3D" id="4.10.240.10">
    <property type="entry name" value="Zn(2)-C6 fungal-type DNA-binding domain"/>
    <property type="match status" value="1"/>
</dbReference>
<evidence type="ECO:0000256" key="2">
    <source>
        <dbReference type="ARBA" id="ARBA00023242"/>
    </source>
</evidence>
<dbReference type="InterPro" id="IPR001138">
    <property type="entry name" value="Zn2Cys6_DnaBD"/>
</dbReference>
<evidence type="ECO:0000259" key="5">
    <source>
        <dbReference type="PROSITE" id="PS50048"/>
    </source>
</evidence>
<dbReference type="PROSITE" id="PS50048">
    <property type="entry name" value="ZN2_CY6_FUNGAL_2"/>
    <property type="match status" value="1"/>
</dbReference>
<feature type="compositionally biased region" description="Low complexity" evidence="4">
    <location>
        <begin position="825"/>
        <end position="834"/>
    </location>
</feature>
<dbReference type="SMART" id="SM00906">
    <property type="entry name" value="Fungal_trans"/>
    <property type="match status" value="1"/>
</dbReference>
<keyword evidence="2" id="KW-0539">Nucleus</keyword>
<dbReference type="InterPro" id="IPR007219">
    <property type="entry name" value="XnlR_reg_dom"/>
</dbReference>
<dbReference type="AlphaFoldDB" id="A0AAV9V6X9"/>
<evidence type="ECO:0000256" key="4">
    <source>
        <dbReference type="SAM" id="MobiDB-lite"/>
    </source>
</evidence>
<evidence type="ECO:0000256" key="1">
    <source>
        <dbReference type="ARBA" id="ARBA00022723"/>
    </source>
</evidence>
<feature type="coiled-coil region" evidence="3">
    <location>
        <begin position="91"/>
        <end position="118"/>
    </location>
</feature>
<dbReference type="InterPro" id="IPR053230">
    <property type="entry name" value="Trans_reg_galc"/>
</dbReference>
<dbReference type="Pfam" id="PF04082">
    <property type="entry name" value="Fungal_trans"/>
    <property type="match status" value="1"/>
</dbReference>
<dbReference type="GO" id="GO:0006351">
    <property type="term" value="P:DNA-templated transcription"/>
    <property type="evidence" value="ECO:0007669"/>
    <property type="project" value="InterPro"/>
</dbReference>
<evidence type="ECO:0000313" key="7">
    <source>
        <dbReference type="Proteomes" id="UP001375240"/>
    </source>
</evidence>
<dbReference type="CDD" id="cd12148">
    <property type="entry name" value="fungal_TF_MHR"/>
    <property type="match status" value="1"/>
</dbReference>
<evidence type="ECO:0000256" key="3">
    <source>
        <dbReference type="SAM" id="Coils"/>
    </source>
</evidence>
<organism evidence="6 7">
    <name type="scientific">Orbilia brochopaga</name>
    <dbReference type="NCBI Taxonomy" id="3140254"/>
    <lineage>
        <taxon>Eukaryota</taxon>
        <taxon>Fungi</taxon>
        <taxon>Dikarya</taxon>
        <taxon>Ascomycota</taxon>
        <taxon>Pezizomycotina</taxon>
        <taxon>Orbiliomycetes</taxon>
        <taxon>Orbiliales</taxon>
        <taxon>Orbiliaceae</taxon>
        <taxon>Orbilia</taxon>
    </lineage>
</organism>
<reference evidence="6 7" key="1">
    <citation type="submission" date="2019-10" db="EMBL/GenBank/DDBJ databases">
        <authorList>
            <person name="Palmer J.M."/>
        </authorList>
    </citation>
    <scope>NUCLEOTIDE SEQUENCE [LARGE SCALE GENOMIC DNA]</scope>
    <source>
        <strain evidence="6 7">TWF696</strain>
    </source>
</reference>
<dbReference type="GO" id="GO:0003677">
    <property type="term" value="F:DNA binding"/>
    <property type="evidence" value="ECO:0007669"/>
    <property type="project" value="InterPro"/>
</dbReference>
<feature type="region of interest" description="Disordered" evidence="4">
    <location>
        <begin position="945"/>
        <end position="970"/>
    </location>
</feature>
<dbReference type="Pfam" id="PF00172">
    <property type="entry name" value="Zn_clus"/>
    <property type="match status" value="1"/>
</dbReference>
<feature type="domain" description="Zn(2)-C6 fungal-type" evidence="5">
    <location>
        <begin position="57"/>
        <end position="86"/>
    </location>
</feature>
<gene>
    <name evidence="6" type="ORF">TWF696_005296</name>
</gene>
<feature type="region of interest" description="Disordered" evidence="4">
    <location>
        <begin position="815"/>
        <end position="862"/>
    </location>
</feature>
<accession>A0AAV9V6X9</accession>
<dbReference type="InterPro" id="IPR036864">
    <property type="entry name" value="Zn2-C6_fun-type_DNA-bd_sf"/>
</dbReference>
<proteinExistence type="predicted"/>
<keyword evidence="7" id="KW-1185">Reference proteome</keyword>
<comment type="caution">
    <text evidence="6">The sequence shown here is derived from an EMBL/GenBank/DDBJ whole genome shotgun (WGS) entry which is preliminary data.</text>
</comment>
<dbReference type="Proteomes" id="UP001375240">
    <property type="component" value="Unassembled WGS sequence"/>
</dbReference>
<sequence>MAGRGPPTGPPTPDIVARASTPGSTSSKVAIPRLKRDPELATFGPQQGSEKSRVSHACEPCRQRKTKCDGGRPCRHCFEFRINCFYGDGKREKAKNEARYLQERVETYEKTLENIYANDKLDTEVRTAIVNALKDSANWQERLEGSVKAVDEKTQEKTAPEGSRVFMRLDKLSDDFGATASTYRYFLGVSPCLPWAVDANLDNIPTSGTERAPATSSKSSKGKGSKSGKGKEPARQDEDNERKRAFDARYLPDEFTYNLEDLTPMTDLPSLEQCTELPNRRVVDAFVEGYFNTVHLAYPILYKPQFIKEYRAYMERNIKPQPLRTWLATINIVMAIGSLFTQLTDETKTKWSTGYDAHIFWVKAQVLYYNGGALTNNTNQRHVQALGVLGIYYLATKQINRCWEVVGLAIRGGYSLGLHLSSEPTQLNRIEQEIRHRKWYALMSLERICGLLTGRPVYMDENKYCIPFLSGVNEDKLEKLLERRRKAKKAKKGTEPPPAVEVDLDALVKREEELQNTDPRNGFFLQGSKLYSVSLDILANVYTPGASKLTWRQAEDLIAFAGLKLERWRIGGGDALFPTPTTPDPDIPTRRKKNLLYLDYLNTVILLNWPLLCRVKATEADQSKASNKTASIACLNAALDTLRLLPDDTIQPIEFWNAFPWWIILYYIVASGLVIVTEIALGGEHMPEQKDDLYNNSEKALLWLDYLGQTDLAAKRSRKVLADLLAAASRHIDRHYVAPPAESEGPIAVMTRINLYQHPHELEHLRQQQELQRQQELQQQQQQQQQQLQRQRELQRQHIEQQQQGLLQQQLQQQQRQQESERQHAQQQRLQQRVQQREQQEQQQQPQQHQDNDAPDPMQEVQHEVEVPRPQFQNTQYAPPIAQHPMQGYTFPSNPTVTTAPLSDLSQQHQTLLGAQGINVLAPPGYENMSIVDSYAYQPIADGPASAADQGSIDHPMQLASNDPHWSWQGYPPQVPPQVQVQIPLQPMQQIQQIHQMQPIQQIPSPHHGSEHHTPVHEYAPAPDFGAQFSLGQMQQLQQMQQIQQIHSPHHSEQHTPIHEYPSSEFHSQAHLYQPVPGFPPGYHPPIYDDQAEGGYHHSPVEQEYAHGTPSPGHLHPHDAQYHHRGRGQ</sequence>
<dbReference type="GO" id="GO:0000981">
    <property type="term" value="F:DNA-binding transcription factor activity, RNA polymerase II-specific"/>
    <property type="evidence" value="ECO:0007669"/>
    <property type="project" value="InterPro"/>
</dbReference>
<dbReference type="SUPFAM" id="SSF57701">
    <property type="entry name" value="Zn2/Cys6 DNA-binding domain"/>
    <property type="match status" value="1"/>
</dbReference>
<dbReference type="PANTHER" id="PTHR47654">
    <property type="entry name" value="ZN(II)2CYS6 TRANSCRIPTION FACTOR (EUROFUNG)-RELATED"/>
    <property type="match status" value="1"/>
</dbReference>
<feature type="region of interest" description="Disordered" evidence="4">
    <location>
        <begin position="206"/>
        <end position="245"/>
    </location>
</feature>
<name>A0AAV9V6X9_9PEZI</name>